<evidence type="ECO:0000313" key="2">
    <source>
        <dbReference type="EMBL" id="PJE80700.1"/>
    </source>
</evidence>
<comment type="caution">
    <text evidence="2">The sequence shown here is derived from an EMBL/GenBank/DDBJ whole genome shotgun (WGS) entry which is preliminary data.</text>
</comment>
<dbReference type="InterPro" id="IPR008258">
    <property type="entry name" value="Transglycosylase_SLT_dom_1"/>
</dbReference>
<dbReference type="PANTHER" id="PTHR37423">
    <property type="entry name" value="SOLUBLE LYTIC MUREIN TRANSGLYCOSYLASE-RELATED"/>
    <property type="match status" value="1"/>
</dbReference>
<dbReference type="InterPro" id="IPR023346">
    <property type="entry name" value="Lysozyme-like_dom_sf"/>
</dbReference>
<gene>
    <name evidence="2" type="primary">mltC</name>
    <name evidence="2" type="ORF">CI610_00297</name>
</gene>
<dbReference type="SUPFAM" id="SSF53955">
    <property type="entry name" value="Lysozyme-like"/>
    <property type="match status" value="1"/>
</dbReference>
<sequence>MLLQILFLLSRKKFAVTDSEITRRLKLSAGFILLCAGLLSPPAHSELPTSSKNNEKFFSHKERQQWLLLTDLKVSVFVPDRKTREVLLENVYDIATEFQLSPSLVMAIIHTESGFDPYALSHSGAMGLMQVMPFWKMQIGNEDDNLIDLRTNLRYGCTIFRYYLRKERHLEQETHRIQKALARYNGSYRQSRYPNKVLSLLKQYWQN</sequence>
<protein>
    <submittedName>
        <fullName evidence="2">Membrane-bound lytic murein transglycosylase C</fullName>
    </submittedName>
</protein>
<dbReference type="Gene3D" id="1.10.530.10">
    <property type="match status" value="1"/>
</dbReference>
<dbReference type="Pfam" id="PF01464">
    <property type="entry name" value="SLT"/>
    <property type="match status" value="1"/>
</dbReference>
<organism evidence="2">
    <name type="scientific">invertebrate metagenome</name>
    <dbReference type="NCBI Taxonomy" id="1711999"/>
    <lineage>
        <taxon>unclassified sequences</taxon>
        <taxon>metagenomes</taxon>
        <taxon>organismal metagenomes</taxon>
    </lineage>
</organism>
<dbReference type="AlphaFoldDB" id="A0A2H9TBS6"/>
<dbReference type="EMBL" id="NSIT01000008">
    <property type="protein sequence ID" value="PJE80700.1"/>
    <property type="molecule type" value="Genomic_DNA"/>
</dbReference>
<evidence type="ECO:0000259" key="1">
    <source>
        <dbReference type="Pfam" id="PF01464"/>
    </source>
</evidence>
<name>A0A2H9TBS6_9ZZZZ</name>
<dbReference type="PANTHER" id="PTHR37423:SF2">
    <property type="entry name" value="MEMBRANE-BOUND LYTIC MUREIN TRANSGLYCOSYLASE C"/>
    <property type="match status" value="1"/>
</dbReference>
<accession>A0A2H9TBS6</accession>
<proteinExistence type="predicted"/>
<reference evidence="2" key="1">
    <citation type="journal article" date="2017" name="Appl. Environ. Microbiol.">
        <title>Molecular characterization of an Endozoicomonas-like organism causing infection in king scallop Pecten maximus L.</title>
        <authorList>
            <person name="Cano I."/>
            <person name="van Aerle R."/>
            <person name="Ross S."/>
            <person name="Verner-Jeffreys D.W."/>
            <person name="Paley R.K."/>
            <person name="Rimmer G."/>
            <person name="Ryder D."/>
            <person name="Hooper P."/>
            <person name="Stone D."/>
            <person name="Feist S.W."/>
        </authorList>
    </citation>
    <scope>NUCLEOTIDE SEQUENCE</scope>
</reference>
<feature type="domain" description="Transglycosylase SLT" evidence="1">
    <location>
        <begin position="95"/>
        <end position="186"/>
    </location>
</feature>